<evidence type="ECO:0000313" key="2">
    <source>
        <dbReference type="Proteomes" id="UP000789706"/>
    </source>
</evidence>
<protein>
    <submittedName>
        <fullName evidence="1">7145_t:CDS:1</fullName>
    </submittedName>
</protein>
<gene>
    <name evidence="1" type="ORF">DEBURN_LOCUS1149</name>
</gene>
<reference evidence="1" key="1">
    <citation type="submission" date="2021-06" db="EMBL/GenBank/DDBJ databases">
        <authorList>
            <person name="Kallberg Y."/>
            <person name="Tangrot J."/>
            <person name="Rosling A."/>
        </authorList>
    </citation>
    <scope>NUCLEOTIDE SEQUENCE</scope>
    <source>
        <strain evidence="1">AZ414A</strain>
    </source>
</reference>
<sequence>MRIKNGNASPQMTIMAEKKNQFTNELQTFGEPNNNDALQQLYF</sequence>
<accession>A0A9N8V5Q2</accession>
<dbReference type="EMBL" id="CAJVPK010000047">
    <property type="protein sequence ID" value="CAG8437574.1"/>
    <property type="molecule type" value="Genomic_DNA"/>
</dbReference>
<dbReference type="AlphaFoldDB" id="A0A9N8V5Q2"/>
<organism evidence="1 2">
    <name type="scientific">Diversispora eburnea</name>
    <dbReference type="NCBI Taxonomy" id="1213867"/>
    <lineage>
        <taxon>Eukaryota</taxon>
        <taxon>Fungi</taxon>
        <taxon>Fungi incertae sedis</taxon>
        <taxon>Mucoromycota</taxon>
        <taxon>Glomeromycotina</taxon>
        <taxon>Glomeromycetes</taxon>
        <taxon>Diversisporales</taxon>
        <taxon>Diversisporaceae</taxon>
        <taxon>Diversispora</taxon>
    </lineage>
</organism>
<evidence type="ECO:0000313" key="1">
    <source>
        <dbReference type="EMBL" id="CAG8437574.1"/>
    </source>
</evidence>
<comment type="caution">
    <text evidence="1">The sequence shown here is derived from an EMBL/GenBank/DDBJ whole genome shotgun (WGS) entry which is preliminary data.</text>
</comment>
<name>A0A9N8V5Q2_9GLOM</name>
<proteinExistence type="predicted"/>
<keyword evidence="2" id="KW-1185">Reference proteome</keyword>
<dbReference type="Proteomes" id="UP000789706">
    <property type="component" value="Unassembled WGS sequence"/>
</dbReference>